<evidence type="ECO:0000259" key="1">
    <source>
        <dbReference type="SMART" id="SM00347"/>
    </source>
</evidence>
<organism evidence="2 3">
    <name type="scientific">Levilactobacillus paucivorans</name>
    <dbReference type="NCBI Taxonomy" id="616990"/>
    <lineage>
        <taxon>Bacteria</taxon>
        <taxon>Bacillati</taxon>
        <taxon>Bacillota</taxon>
        <taxon>Bacilli</taxon>
        <taxon>Lactobacillales</taxon>
        <taxon>Lactobacillaceae</taxon>
        <taxon>Levilactobacillus</taxon>
    </lineage>
</organism>
<proteinExistence type="predicted"/>
<sequence length="128" mass="14431">MEEAQLRQLTQIYGVVTKCYNQPLASLDLNLPQCELLNYVAVDQLTVAQAAEKLGFSATRTSNLVVDLCKRGYLSQRVISRDRRRRYLALTPAGESQLAVIQRELPDQLAGILQHLKNTTVEENRQTS</sequence>
<dbReference type="AlphaFoldDB" id="A0A0R2LYI3"/>
<protein>
    <recommendedName>
        <fullName evidence="1">HTH marR-type domain-containing protein</fullName>
    </recommendedName>
</protein>
<dbReference type="EMBL" id="JQCA01000032">
    <property type="protein sequence ID" value="KRO04514.1"/>
    <property type="molecule type" value="Genomic_DNA"/>
</dbReference>
<comment type="caution">
    <text evidence="2">The sequence shown here is derived from an EMBL/GenBank/DDBJ whole genome shotgun (WGS) entry which is preliminary data.</text>
</comment>
<dbReference type="GO" id="GO:0006950">
    <property type="term" value="P:response to stress"/>
    <property type="evidence" value="ECO:0007669"/>
    <property type="project" value="TreeGrafter"/>
</dbReference>
<dbReference type="PATRIC" id="fig|616990.3.peg.1392"/>
<dbReference type="InterPro" id="IPR036388">
    <property type="entry name" value="WH-like_DNA-bd_sf"/>
</dbReference>
<dbReference type="SMART" id="SM00347">
    <property type="entry name" value="HTH_MARR"/>
    <property type="match status" value="1"/>
</dbReference>
<gene>
    <name evidence="2" type="ORF">IV54_GL001301</name>
</gene>
<dbReference type="InterPro" id="IPR000835">
    <property type="entry name" value="HTH_MarR-typ"/>
</dbReference>
<dbReference type="PANTHER" id="PTHR33164">
    <property type="entry name" value="TRANSCRIPTIONAL REGULATOR, MARR FAMILY"/>
    <property type="match status" value="1"/>
</dbReference>
<dbReference type="InterPro" id="IPR039422">
    <property type="entry name" value="MarR/SlyA-like"/>
</dbReference>
<dbReference type="Gene3D" id="1.10.10.10">
    <property type="entry name" value="Winged helix-like DNA-binding domain superfamily/Winged helix DNA-binding domain"/>
    <property type="match status" value="1"/>
</dbReference>
<dbReference type="PANTHER" id="PTHR33164:SF43">
    <property type="entry name" value="HTH-TYPE TRANSCRIPTIONAL REPRESSOR YETL"/>
    <property type="match status" value="1"/>
</dbReference>
<reference evidence="2 3" key="1">
    <citation type="journal article" date="2015" name="Genome Announc.">
        <title>Expanding the biotechnology potential of lactobacilli through comparative genomics of 213 strains and associated genera.</title>
        <authorList>
            <person name="Sun Z."/>
            <person name="Harris H.M."/>
            <person name="McCann A."/>
            <person name="Guo C."/>
            <person name="Argimon S."/>
            <person name="Zhang W."/>
            <person name="Yang X."/>
            <person name="Jeffery I.B."/>
            <person name="Cooney J.C."/>
            <person name="Kagawa T.F."/>
            <person name="Liu W."/>
            <person name="Song Y."/>
            <person name="Salvetti E."/>
            <person name="Wrobel A."/>
            <person name="Rasinkangas P."/>
            <person name="Parkhill J."/>
            <person name="Rea M.C."/>
            <person name="O'Sullivan O."/>
            <person name="Ritari J."/>
            <person name="Douillard F.P."/>
            <person name="Paul Ross R."/>
            <person name="Yang R."/>
            <person name="Briner A.E."/>
            <person name="Felis G.E."/>
            <person name="de Vos W.M."/>
            <person name="Barrangou R."/>
            <person name="Klaenhammer T.R."/>
            <person name="Caufield P.W."/>
            <person name="Cui Y."/>
            <person name="Zhang H."/>
            <person name="O'Toole P.W."/>
        </authorList>
    </citation>
    <scope>NUCLEOTIDE SEQUENCE [LARGE SCALE GENOMIC DNA]</scope>
    <source>
        <strain evidence="2 3">DSM 22467</strain>
    </source>
</reference>
<dbReference type="Proteomes" id="UP000051906">
    <property type="component" value="Unassembled WGS sequence"/>
</dbReference>
<dbReference type="Pfam" id="PF12802">
    <property type="entry name" value="MarR_2"/>
    <property type="match status" value="1"/>
</dbReference>
<evidence type="ECO:0000313" key="3">
    <source>
        <dbReference type="Proteomes" id="UP000051906"/>
    </source>
</evidence>
<feature type="domain" description="HTH marR-type" evidence="1">
    <location>
        <begin position="22"/>
        <end position="123"/>
    </location>
</feature>
<name>A0A0R2LYI3_9LACO</name>
<dbReference type="InterPro" id="IPR036390">
    <property type="entry name" value="WH_DNA-bd_sf"/>
</dbReference>
<dbReference type="SUPFAM" id="SSF46785">
    <property type="entry name" value="Winged helix' DNA-binding domain"/>
    <property type="match status" value="1"/>
</dbReference>
<accession>A0A0R2LYI3</accession>
<keyword evidence="3" id="KW-1185">Reference proteome</keyword>
<dbReference type="GO" id="GO:0003700">
    <property type="term" value="F:DNA-binding transcription factor activity"/>
    <property type="evidence" value="ECO:0007669"/>
    <property type="project" value="InterPro"/>
</dbReference>
<evidence type="ECO:0000313" key="2">
    <source>
        <dbReference type="EMBL" id="KRO04514.1"/>
    </source>
</evidence>